<dbReference type="AlphaFoldDB" id="A0AAD7FYZ4"/>
<dbReference type="EMBL" id="JARKIF010000003">
    <property type="protein sequence ID" value="KAJ7644733.1"/>
    <property type="molecule type" value="Genomic_DNA"/>
</dbReference>
<feature type="non-terminal residue" evidence="1">
    <location>
        <position position="1"/>
    </location>
</feature>
<keyword evidence="2" id="KW-1185">Reference proteome</keyword>
<reference evidence="1" key="1">
    <citation type="submission" date="2023-03" db="EMBL/GenBank/DDBJ databases">
        <title>Massive genome expansion in bonnet fungi (Mycena s.s.) driven by repeated elements and novel gene families across ecological guilds.</title>
        <authorList>
            <consortium name="Lawrence Berkeley National Laboratory"/>
            <person name="Harder C.B."/>
            <person name="Miyauchi S."/>
            <person name="Viragh M."/>
            <person name="Kuo A."/>
            <person name="Thoen E."/>
            <person name="Andreopoulos B."/>
            <person name="Lu D."/>
            <person name="Skrede I."/>
            <person name="Drula E."/>
            <person name="Henrissat B."/>
            <person name="Morin E."/>
            <person name="Kohler A."/>
            <person name="Barry K."/>
            <person name="LaButti K."/>
            <person name="Morin E."/>
            <person name="Salamov A."/>
            <person name="Lipzen A."/>
            <person name="Mereny Z."/>
            <person name="Hegedus B."/>
            <person name="Baldrian P."/>
            <person name="Stursova M."/>
            <person name="Weitz H."/>
            <person name="Taylor A."/>
            <person name="Grigoriev I.V."/>
            <person name="Nagy L.G."/>
            <person name="Martin F."/>
            <person name="Kauserud H."/>
        </authorList>
    </citation>
    <scope>NUCLEOTIDE SEQUENCE</scope>
    <source>
        <strain evidence="1">9284</strain>
    </source>
</reference>
<gene>
    <name evidence="1" type="ORF">FB45DRAFT_898554</name>
</gene>
<feature type="non-terminal residue" evidence="1">
    <location>
        <position position="334"/>
    </location>
</feature>
<name>A0AAD7FYZ4_9AGAR</name>
<sequence length="334" mass="36512">EAISDIISDSNRRAVMETADSVEWVDSILLKLCSMLWLPQSNPTVTRSPAIINHISIRTSDAAIQMLLQDGNDETLLLGYPAAIAEYPGEAVLCSLWKVVVLSGALYETAKYESVLDAVEKSGWASSAVTMSLRISVIAVLKGQILEALNNQYYGPDVRITSRLLPADTAIQPNDINSIIAEALVAHLGEFLAEMPLVSLPYRPAETIKFMGNFIFICAGVHKHHQNRLADGLARIWDDASATHGELLNAVLSSPMFDLYAGTRTTASYPGFYTYSRPLVAWLNHPHARVKIQNTLNAYAIHPSHTDNSPGLPRVRAILAGLKSLHAVTSEQEI</sequence>
<accession>A0AAD7FYZ4</accession>
<proteinExistence type="predicted"/>
<protein>
    <submittedName>
        <fullName evidence="1">Uncharacterized protein</fullName>
    </submittedName>
</protein>
<evidence type="ECO:0000313" key="2">
    <source>
        <dbReference type="Proteomes" id="UP001221142"/>
    </source>
</evidence>
<organism evidence="1 2">
    <name type="scientific">Roridomyces roridus</name>
    <dbReference type="NCBI Taxonomy" id="1738132"/>
    <lineage>
        <taxon>Eukaryota</taxon>
        <taxon>Fungi</taxon>
        <taxon>Dikarya</taxon>
        <taxon>Basidiomycota</taxon>
        <taxon>Agaricomycotina</taxon>
        <taxon>Agaricomycetes</taxon>
        <taxon>Agaricomycetidae</taxon>
        <taxon>Agaricales</taxon>
        <taxon>Marasmiineae</taxon>
        <taxon>Mycenaceae</taxon>
        <taxon>Roridomyces</taxon>
    </lineage>
</organism>
<comment type="caution">
    <text evidence="1">The sequence shown here is derived from an EMBL/GenBank/DDBJ whole genome shotgun (WGS) entry which is preliminary data.</text>
</comment>
<evidence type="ECO:0000313" key="1">
    <source>
        <dbReference type="EMBL" id="KAJ7644733.1"/>
    </source>
</evidence>
<dbReference type="Proteomes" id="UP001221142">
    <property type="component" value="Unassembled WGS sequence"/>
</dbReference>